<name>A0A9P1E8G8_CUSEU</name>
<dbReference type="EMBL" id="CAMAPE010000019">
    <property type="protein sequence ID" value="CAH9087386.1"/>
    <property type="molecule type" value="Genomic_DNA"/>
</dbReference>
<keyword evidence="2" id="KW-1185">Reference proteome</keyword>
<accession>A0A9P1E8G8</accession>
<protein>
    <recommendedName>
        <fullName evidence="3">RNase H type-1 domain-containing protein</fullName>
    </recommendedName>
</protein>
<dbReference type="OrthoDB" id="1751621at2759"/>
<comment type="caution">
    <text evidence="1">The sequence shown here is derived from an EMBL/GenBank/DDBJ whole genome shotgun (WGS) entry which is preliminary data.</text>
</comment>
<evidence type="ECO:0000313" key="2">
    <source>
        <dbReference type="Proteomes" id="UP001152484"/>
    </source>
</evidence>
<evidence type="ECO:0000313" key="1">
    <source>
        <dbReference type="EMBL" id="CAH9087386.1"/>
    </source>
</evidence>
<evidence type="ECO:0008006" key="3">
    <source>
        <dbReference type="Google" id="ProtNLM"/>
    </source>
</evidence>
<proteinExistence type="predicted"/>
<dbReference type="Proteomes" id="UP001152484">
    <property type="component" value="Unassembled WGS sequence"/>
</dbReference>
<sequence length="128" mass="14689">METLDEEKCCKLVMLLWGLWKRRIGVVWKDEHAGEMSVRSGAEAMLRGWREAQSSDAAIHNASAATSTRCIEKWQRPRVGWKKINVDGAINDAKGIRAWSWIARDAEGEFLVDIANLWRHNGRKQRSQ</sequence>
<gene>
    <name evidence="1" type="ORF">CEURO_LOCUS10033</name>
</gene>
<reference evidence="1" key="1">
    <citation type="submission" date="2022-07" db="EMBL/GenBank/DDBJ databases">
        <authorList>
            <person name="Macas J."/>
            <person name="Novak P."/>
            <person name="Neumann P."/>
        </authorList>
    </citation>
    <scope>NUCLEOTIDE SEQUENCE</scope>
</reference>
<dbReference type="AlphaFoldDB" id="A0A9P1E8G8"/>
<organism evidence="1 2">
    <name type="scientific">Cuscuta europaea</name>
    <name type="common">European dodder</name>
    <dbReference type="NCBI Taxonomy" id="41803"/>
    <lineage>
        <taxon>Eukaryota</taxon>
        <taxon>Viridiplantae</taxon>
        <taxon>Streptophyta</taxon>
        <taxon>Embryophyta</taxon>
        <taxon>Tracheophyta</taxon>
        <taxon>Spermatophyta</taxon>
        <taxon>Magnoliopsida</taxon>
        <taxon>eudicotyledons</taxon>
        <taxon>Gunneridae</taxon>
        <taxon>Pentapetalae</taxon>
        <taxon>asterids</taxon>
        <taxon>lamiids</taxon>
        <taxon>Solanales</taxon>
        <taxon>Convolvulaceae</taxon>
        <taxon>Cuscuteae</taxon>
        <taxon>Cuscuta</taxon>
        <taxon>Cuscuta subgen. Cuscuta</taxon>
    </lineage>
</organism>